<dbReference type="OrthoDB" id="1422334at2759"/>
<evidence type="ECO:0000256" key="1">
    <source>
        <dbReference type="SAM" id="MobiDB-lite"/>
    </source>
</evidence>
<accession>A0A371HII7</accession>
<dbReference type="Proteomes" id="UP000257109">
    <property type="component" value="Unassembled WGS sequence"/>
</dbReference>
<protein>
    <submittedName>
        <fullName evidence="2">Uncharacterized protein</fullName>
    </submittedName>
</protein>
<dbReference type="AlphaFoldDB" id="A0A371HII7"/>
<keyword evidence="3" id="KW-1185">Reference proteome</keyword>
<gene>
    <name evidence="2" type="ORF">CR513_13898</name>
</gene>
<organism evidence="2 3">
    <name type="scientific">Mucuna pruriens</name>
    <name type="common">Velvet bean</name>
    <name type="synonym">Dolichos pruriens</name>
    <dbReference type="NCBI Taxonomy" id="157652"/>
    <lineage>
        <taxon>Eukaryota</taxon>
        <taxon>Viridiplantae</taxon>
        <taxon>Streptophyta</taxon>
        <taxon>Embryophyta</taxon>
        <taxon>Tracheophyta</taxon>
        <taxon>Spermatophyta</taxon>
        <taxon>Magnoliopsida</taxon>
        <taxon>eudicotyledons</taxon>
        <taxon>Gunneridae</taxon>
        <taxon>Pentapetalae</taxon>
        <taxon>rosids</taxon>
        <taxon>fabids</taxon>
        <taxon>Fabales</taxon>
        <taxon>Fabaceae</taxon>
        <taxon>Papilionoideae</taxon>
        <taxon>50 kb inversion clade</taxon>
        <taxon>NPAAA clade</taxon>
        <taxon>indigoferoid/millettioid clade</taxon>
        <taxon>Phaseoleae</taxon>
        <taxon>Mucuna</taxon>
    </lineage>
</organism>
<evidence type="ECO:0000313" key="3">
    <source>
        <dbReference type="Proteomes" id="UP000257109"/>
    </source>
</evidence>
<reference evidence="2" key="1">
    <citation type="submission" date="2018-05" db="EMBL/GenBank/DDBJ databases">
        <title>Draft genome of Mucuna pruriens seed.</title>
        <authorList>
            <person name="Nnadi N.E."/>
            <person name="Vos R."/>
            <person name="Hasami M.H."/>
            <person name="Devisetty U.K."/>
            <person name="Aguiy J.C."/>
        </authorList>
    </citation>
    <scope>NUCLEOTIDE SEQUENCE [LARGE SCALE GENOMIC DNA]</scope>
    <source>
        <strain evidence="2">JCA_2017</strain>
    </source>
</reference>
<name>A0A371HII7_MUCPR</name>
<feature type="compositionally biased region" description="Basic and acidic residues" evidence="1">
    <location>
        <begin position="71"/>
        <end position="88"/>
    </location>
</feature>
<dbReference type="EMBL" id="QJKJ01002496">
    <property type="protein sequence ID" value="RDY02617.1"/>
    <property type="molecule type" value="Genomic_DNA"/>
</dbReference>
<feature type="region of interest" description="Disordered" evidence="1">
    <location>
        <begin position="71"/>
        <end position="101"/>
    </location>
</feature>
<sequence>MCKKIKAILRKDNGLNAIEGRPIDIHEERGKEMDYNSLPDSYDQLIINITNNNIDGKLHFEDVAGAILEEESRQENKEDRLENMEQAKDLTMTRGRYKTLL</sequence>
<feature type="non-terminal residue" evidence="2">
    <location>
        <position position="1"/>
    </location>
</feature>
<evidence type="ECO:0000313" key="2">
    <source>
        <dbReference type="EMBL" id="RDY02617.1"/>
    </source>
</evidence>
<proteinExistence type="predicted"/>
<comment type="caution">
    <text evidence="2">The sequence shown here is derived from an EMBL/GenBank/DDBJ whole genome shotgun (WGS) entry which is preliminary data.</text>
</comment>